<keyword evidence="5" id="KW-1185">Reference proteome</keyword>
<reference evidence="5" key="1">
    <citation type="journal article" date="2016" name="Nat. Commun.">
        <title>The Gonium pectorale genome demonstrates co-option of cell cycle regulation during the evolution of multicellularity.</title>
        <authorList>
            <person name="Hanschen E.R."/>
            <person name="Marriage T.N."/>
            <person name="Ferris P.J."/>
            <person name="Hamaji T."/>
            <person name="Toyoda A."/>
            <person name="Fujiyama A."/>
            <person name="Neme R."/>
            <person name="Noguchi H."/>
            <person name="Minakuchi Y."/>
            <person name="Suzuki M."/>
            <person name="Kawai-Toyooka H."/>
            <person name="Smith D.R."/>
            <person name="Sparks H."/>
            <person name="Anderson J."/>
            <person name="Bakaric R."/>
            <person name="Luria V."/>
            <person name="Karger A."/>
            <person name="Kirschner M.W."/>
            <person name="Durand P.M."/>
            <person name="Michod R.E."/>
            <person name="Nozaki H."/>
            <person name="Olson B.J."/>
        </authorList>
    </citation>
    <scope>NUCLEOTIDE SEQUENCE [LARGE SCALE GENOMIC DNA]</scope>
    <source>
        <strain evidence="5">NIES-2863</strain>
    </source>
</reference>
<name>A0A150GXF3_GONPE</name>
<feature type="domain" description="Tyrosine-protein kinase ephrin type A/B receptor-like" evidence="3">
    <location>
        <begin position="325"/>
        <end position="368"/>
    </location>
</feature>
<evidence type="ECO:0000313" key="5">
    <source>
        <dbReference type="Proteomes" id="UP000075714"/>
    </source>
</evidence>
<dbReference type="Proteomes" id="UP000075714">
    <property type="component" value="Unassembled WGS sequence"/>
</dbReference>
<evidence type="ECO:0000256" key="2">
    <source>
        <dbReference type="SAM" id="SignalP"/>
    </source>
</evidence>
<feature type="region of interest" description="Disordered" evidence="1">
    <location>
        <begin position="728"/>
        <end position="845"/>
    </location>
</feature>
<dbReference type="OrthoDB" id="2012039at2759"/>
<proteinExistence type="predicted"/>
<dbReference type="SUPFAM" id="SSF57184">
    <property type="entry name" value="Growth factor receptor domain"/>
    <property type="match status" value="3"/>
</dbReference>
<gene>
    <name evidence="4" type="ORF">GPECTOR_4g566</name>
</gene>
<evidence type="ECO:0000259" key="3">
    <source>
        <dbReference type="Pfam" id="PF07699"/>
    </source>
</evidence>
<feature type="chain" id="PRO_5007562264" description="Tyrosine-protein kinase ephrin type A/B receptor-like domain-containing protein" evidence="2">
    <location>
        <begin position="22"/>
        <end position="868"/>
    </location>
</feature>
<keyword evidence="2" id="KW-0732">Signal</keyword>
<dbReference type="EMBL" id="LSYV01000005">
    <property type="protein sequence ID" value="KXZ54501.1"/>
    <property type="molecule type" value="Genomic_DNA"/>
</dbReference>
<feature type="domain" description="Tyrosine-protein kinase ephrin type A/B receptor-like" evidence="3">
    <location>
        <begin position="619"/>
        <end position="663"/>
    </location>
</feature>
<sequence length="868" mass="90020">MRPATLAALALVATWASAALGQIVIVPTVIPQRVALPQDFRITCFDGYELIFTNDRYVDGVMTTADYYPYAIGQCKKCPAGTATMDGFRCAPCPSGYYSDAGARECTACPAGTITKPTAPGSLSPQIKTYDQVAALNVGDDEYSAEFACRACPPGYFQPNLAGTICLPCPSGFTSTQGATSCTPCSEGTFHGDGSKLTLGGIYETWSMTNSAGDTTAYEATAGDIALVSGVVTSAGADYVTIPNTCIKCPANTYQPLKAQAATTNTGNSALSACRRCEDGWYSSPGSSFCLPCPAGSYRNSYFDGSSALTNAGGLQYNTANEFAPGTNGACFKCPKGMFAPNPGSSVCQPCPAGTYTTSTGAVMCTKCAAGTNSLFGTRAQQLSHDGTANGYASYTISGFDKADSTWKLLRTGTDANFWLAAKGDACAANLPGYYSDVPGLPLPLPCRPGTYLSPNANDKTTCVTCGFGTFNEDFTQPVCKACWRGSFASEREMTKCEITQPGYYTNPDTPAKNATYDIAGTATTEPGTSSSLTGQDLVPGASAPSPCGLGYYQDQYEKDMCTVCAKGTYADVTGLPACKKCQAGRYQESTGQAVCKQCDMGWYSDYGATLCTQCPNGTITSKPGTARCARCAAGFYADKPIAATSCKACPRGYFGPYTGAYSSDGFSPDGPRGCFKCGYDFYTDRPGQSVCTACPDLNVGGSTTVPTCTETTGSQRCKPCSLLINQTPSRASIDSPPPPTPSPPPPSPPSPKPPSPSPPSPKPPSPLPPSPKPPSPLPPSPKPPSPLPPSPKPPSPSPPSPSPPNPSPNPPSPQSPNLPPGVGVSPGADQTGRRLLLADDATPEELAEEAELIKLTNEGAEVAADDQ</sequence>
<dbReference type="Pfam" id="PF07699">
    <property type="entry name" value="Ephrin_rec_like"/>
    <property type="match status" value="3"/>
</dbReference>
<feature type="compositionally biased region" description="Pro residues" evidence="1">
    <location>
        <begin position="736"/>
        <end position="820"/>
    </location>
</feature>
<dbReference type="InterPro" id="IPR009030">
    <property type="entry name" value="Growth_fac_rcpt_cys_sf"/>
</dbReference>
<dbReference type="CDD" id="cd00185">
    <property type="entry name" value="TNFRSF"/>
    <property type="match status" value="1"/>
</dbReference>
<dbReference type="PANTHER" id="PTHR46104:SF1">
    <property type="entry name" value="GENE 9195-RELATED"/>
    <property type="match status" value="1"/>
</dbReference>
<dbReference type="PRINTS" id="PR01217">
    <property type="entry name" value="PRICHEXTENSN"/>
</dbReference>
<dbReference type="STRING" id="33097.A0A150GXF3"/>
<dbReference type="Gene3D" id="2.10.50.10">
    <property type="entry name" value="Tumor Necrosis Factor Receptor, subunit A, domain 2"/>
    <property type="match status" value="7"/>
</dbReference>
<dbReference type="SMART" id="SM01411">
    <property type="entry name" value="Ephrin_rec_like"/>
    <property type="match status" value="8"/>
</dbReference>
<comment type="caution">
    <text evidence="4">The sequence shown here is derived from an EMBL/GenBank/DDBJ whole genome shotgun (WGS) entry which is preliminary data.</text>
</comment>
<evidence type="ECO:0000313" key="4">
    <source>
        <dbReference type="EMBL" id="KXZ54501.1"/>
    </source>
</evidence>
<feature type="domain" description="Tyrosine-protein kinase ephrin type A/B receptor-like" evidence="3">
    <location>
        <begin position="89"/>
        <end position="118"/>
    </location>
</feature>
<protein>
    <recommendedName>
        <fullName evidence="3">Tyrosine-protein kinase ephrin type A/B receptor-like domain-containing protein</fullName>
    </recommendedName>
</protein>
<accession>A0A150GXF3</accession>
<feature type="signal peptide" evidence="2">
    <location>
        <begin position="1"/>
        <end position="21"/>
    </location>
</feature>
<dbReference type="PANTHER" id="PTHR46104">
    <property type="entry name" value="GENE 9195-RELATED-RELATED"/>
    <property type="match status" value="1"/>
</dbReference>
<dbReference type="InterPro" id="IPR011641">
    <property type="entry name" value="Tyr-kin_ephrin_A/B_rcpt-like"/>
</dbReference>
<dbReference type="AlphaFoldDB" id="A0A150GXF3"/>
<evidence type="ECO:0000256" key="1">
    <source>
        <dbReference type="SAM" id="MobiDB-lite"/>
    </source>
</evidence>
<organism evidence="4 5">
    <name type="scientific">Gonium pectorale</name>
    <name type="common">Green alga</name>
    <dbReference type="NCBI Taxonomy" id="33097"/>
    <lineage>
        <taxon>Eukaryota</taxon>
        <taxon>Viridiplantae</taxon>
        <taxon>Chlorophyta</taxon>
        <taxon>core chlorophytes</taxon>
        <taxon>Chlorophyceae</taxon>
        <taxon>CS clade</taxon>
        <taxon>Chlamydomonadales</taxon>
        <taxon>Volvocaceae</taxon>
        <taxon>Gonium</taxon>
    </lineage>
</organism>